<keyword evidence="5" id="KW-0201">Cytochrome c-type biogenesis</keyword>
<dbReference type="AlphaFoldDB" id="F2NMW3"/>
<evidence type="ECO:0000256" key="7">
    <source>
        <dbReference type="RuleBase" id="RU364112"/>
    </source>
</evidence>
<dbReference type="GO" id="GO:0017004">
    <property type="term" value="P:cytochrome complex assembly"/>
    <property type="evidence" value="ECO:0007669"/>
    <property type="project" value="UniProtKB-KW"/>
</dbReference>
<name>F2NMW3_MARHT</name>
<dbReference type="InterPro" id="IPR051263">
    <property type="entry name" value="C-type_cytochrome_biogenesis"/>
</dbReference>
<evidence type="ECO:0000313" key="9">
    <source>
        <dbReference type="EMBL" id="AEB12702.1"/>
    </source>
</evidence>
<evidence type="ECO:0000256" key="3">
    <source>
        <dbReference type="ARBA" id="ARBA00022723"/>
    </source>
</evidence>
<accession>F2NMW3</accession>
<feature type="transmembrane region" description="Helical" evidence="7">
    <location>
        <begin position="98"/>
        <end position="118"/>
    </location>
</feature>
<dbReference type="OrthoDB" id="9804975at2"/>
<gene>
    <name evidence="9" type="ordered locus">Marky_1972</name>
</gene>
<protein>
    <recommendedName>
        <fullName evidence="7">Cytochrome c-type biogenesis protein</fullName>
    </recommendedName>
</protein>
<dbReference type="Gene3D" id="1.10.8.640">
    <property type="entry name" value="Cytochrome C biogenesis protein"/>
    <property type="match status" value="1"/>
</dbReference>
<sequence length="152" mass="17371">MRRLRLWMALLLVWGGAWAVEDGPPPDLSPEVFQIAKELRCPVCQGESIAESNAELSQESRRLIAEMLAEGKSKEEILQFFVDRYGEWILYSPPRKGITLWVWIGPVLGLGAIGYGIFRYLAEVRRREEALAQAVDEAMLRRVEREIEEGEP</sequence>
<dbReference type="InterPro" id="IPR005616">
    <property type="entry name" value="CcmH/CycL/Ccl2/NrfF_N"/>
</dbReference>
<dbReference type="GO" id="GO:0005886">
    <property type="term" value="C:plasma membrane"/>
    <property type="evidence" value="ECO:0007669"/>
    <property type="project" value="TreeGrafter"/>
</dbReference>
<dbReference type="Pfam" id="PF03918">
    <property type="entry name" value="CcmH"/>
    <property type="match status" value="1"/>
</dbReference>
<feature type="chain" id="PRO_5011022276" description="Cytochrome c-type biogenesis protein" evidence="7">
    <location>
        <begin position="20"/>
        <end position="152"/>
    </location>
</feature>
<dbReference type="PANTHER" id="PTHR47870">
    <property type="entry name" value="CYTOCHROME C-TYPE BIOGENESIS PROTEIN CCMH"/>
    <property type="match status" value="1"/>
</dbReference>
<keyword evidence="4 7" id="KW-0732">Signal</keyword>
<evidence type="ECO:0000313" key="10">
    <source>
        <dbReference type="Proteomes" id="UP000007030"/>
    </source>
</evidence>
<reference evidence="9 10" key="1">
    <citation type="journal article" date="2012" name="Stand. Genomic Sci.">
        <title>Complete genome sequence of the aerobic, heterotroph Marinithermus hydrothermalis type strain (T1(T)) from a deep-sea hydrothermal vent chimney.</title>
        <authorList>
            <person name="Copeland A."/>
            <person name="Gu W."/>
            <person name="Yasawong M."/>
            <person name="Lapidus A."/>
            <person name="Lucas S."/>
            <person name="Deshpande S."/>
            <person name="Pagani I."/>
            <person name="Tapia R."/>
            <person name="Cheng J.F."/>
            <person name="Goodwin L.A."/>
            <person name="Pitluck S."/>
            <person name="Liolios K."/>
            <person name="Ivanova N."/>
            <person name="Mavromatis K."/>
            <person name="Mikhailova N."/>
            <person name="Pati A."/>
            <person name="Chen A."/>
            <person name="Palaniappan K."/>
            <person name="Land M."/>
            <person name="Pan C."/>
            <person name="Brambilla E.M."/>
            <person name="Rohde M."/>
            <person name="Tindall B.J."/>
            <person name="Sikorski J."/>
            <person name="Goker M."/>
            <person name="Detter J.C."/>
            <person name="Bristow J."/>
            <person name="Eisen J.A."/>
            <person name="Markowitz V."/>
            <person name="Hugenholtz P."/>
            <person name="Kyrpides N.C."/>
            <person name="Klenk H.P."/>
            <person name="Woyke T."/>
        </authorList>
    </citation>
    <scope>NUCLEOTIDE SEQUENCE [LARGE SCALE GENOMIC DNA]</scope>
    <source>
        <strain evidence="10">DSM 14884 / JCM 11576 / T1</strain>
    </source>
</reference>
<dbReference type="PANTHER" id="PTHR47870:SF1">
    <property type="entry name" value="CYTOCHROME C-TYPE BIOGENESIS PROTEIN CCMH"/>
    <property type="match status" value="1"/>
</dbReference>
<comment type="similarity">
    <text evidence="1 7">Belongs to the CcmH/CycL/Ccl2/NrfF family.</text>
</comment>
<evidence type="ECO:0000256" key="6">
    <source>
        <dbReference type="ARBA" id="ARBA00023004"/>
    </source>
</evidence>
<dbReference type="CDD" id="cd16378">
    <property type="entry name" value="CcmH_N"/>
    <property type="match status" value="1"/>
</dbReference>
<organism evidence="9 10">
    <name type="scientific">Marinithermus hydrothermalis (strain DSM 14884 / JCM 11576 / T1)</name>
    <dbReference type="NCBI Taxonomy" id="869210"/>
    <lineage>
        <taxon>Bacteria</taxon>
        <taxon>Thermotogati</taxon>
        <taxon>Deinococcota</taxon>
        <taxon>Deinococci</taxon>
        <taxon>Thermales</taxon>
        <taxon>Thermaceae</taxon>
        <taxon>Marinithermus</taxon>
    </lineage>
</organism>
<feature type="domain" description="CcmH/CycL/Ccl2/NrfF N-terminal" evidence="8">
    <location>
        <begin position="27"/>
        <end position="134"/>
    </location>
</feature>
<evidence type="ECO:0000256" key="5">
    <source>
        <dbReference type="ARBA" id="ARBA00022748"/>
    </source>
</evidence>
<evidence type="ECO:0000256" key="4">
    <source>
        <dbReference type="ARBA" id="ARBA00022729"/>
    </source>
</evidence>
<feature type="signal peptide" evidence="7">
    <location>
        <begin position="1"/>
        <end position="19"/>
    </location>
</feature>
<dbReference type="HOGENOM" id="CLU_107187_2_2_0"/>
<dbReference type="Proteomes" id="UP000007030">
    <property type="component" value="Chromosome"/>
</dbReference>
<proteinExistence type="inferred from homology"/>
<dbReference type="GO" id="GO:0046872">
    <property type="term" value="F:metal ion binding"/>
    <property type="evidence" value="ECO:0007669"/>
    <property type="project" value="UniProtKB-KW"/>
</dbReference>
<keyword evidence="6 7" id="KW-0408">Iron</keyword>
<dbReference type="STRING" id="869210.Marky_1972"/>
<dbReference type="KEGG" id="mhd:Marky_1972"/>
<evidence type="ECO:0000256" key="1">
    <source>
        <dbReference type="ARBA" id="ARBA00010342"/>
    </source>
</evidence>
<keyword evidence="7" id="KW-1133">Transmembrane helix</keyword>
<keyword evidence="2 7" id="KW-0349">Heme</keyword>
<comment type="function">
    <text evidence="7">Possible subunit of a heme lyase.</text>
</comment>
<keyword evidence="7" id="KW-0812">Transmembrane</keyword>
<dbReference type="InterPro" id="IPR038297">
    <property type="entry name" value="CcmH/CycL/NrfF/Ccl2_sf"/>
</dbReference>
<keyword evidence="10" id="KW-1185">Reference proteome</keyword>
<dbReference type="EMBL" id="CP002630">
    <property type="protein sequence ID" value="AEB12702.1"/>
    <property type="molecule type" value="Genomic_DNA"/>
</dbReference>
<keyword evidence="3 7" id="KW-0479">Metal-binding</keyword>
<evidence type="ECO:0000259" key="8">
    <source>
        <dbReference type="Pfam" id="PF03918"/>
    </source>
</evidence>
<keyword evidence="7" id="KW-0472">Membrane</keyword>
<evidence type="ECO:0000256" key="2">
    <source>
        <dbReference type="ARBA" id="ARBA00022617"/>
    </source>
</evidence>
<dbReference type="eggNOG" id="COG3088">
    <property type="taxonomic scope" value="Bacteria"/>
</dbReference>